<name>A0A175YA20_DAUCS</name>
<evidence type="ECO:0000313" key="1">
    <source>
        <dbReference type="EMBL" id="WOG86076.1"/>
    </source>
</evidence>
<sequence>MEFVRFLVLMITSLVLLLHNSCALVVHHQGRKLKGNSPMASQENLAPAKMVCRMHLYPDIVICDCCIHSRYNVCHHKCLQGLIHRDS</sequence>
<keyword evidence="2" id="KW-1185">Reference proteome</keyword>
<gene>
    <name evidence="1" type="ORF">DCAR_0205273</name>
</gene>
<organism evidence="1 2">
    <name type="scientific">Daucus carota subsp. sativus</name>
    <name type="common">Carrot</name>
    <dbReference type="NCBI Taxonomy" id="79200"/>
    <lineage>
        <taxon>Eukaryota</taxon>
        <taxon>Viridiplantae</taxon>
        <taxon>Streptophyta</taxon>
        <taxon>Embryophyta</taxon>
        <taxon>Tracheophyta</taxon>
        <taxon>Spermatophyta</taxon>
        <taxon>Magnoliopsida</taxon>
        <taxon>eudicotyledons</taxon>
        <taxon>Gunneridae</taxon>
        <taxon>Pentapetalae</taxon>
        <taxon>asterids</taxon>
        <taxon>campanulids</taxon>
        <taxon>Apiales</taxon>
        <taxon>Apiaceae</taxon>
        <taxon>Apioideae</taxon>
        <taxon>Scandiceae</taxon>
        <taxon>Daucinae</taxon>
        <taxon>Daucus</taxon>
        <taxon>Daucus sect. Daucus</taxon>
    </lineage>
</organism>
<dbReference type="Proteomes" id="UP000077755">
    <property type="component" value="Chromosome 2"/>
</dbReference>
<dbReference type="AlphaFoldDB" id="A0A175YA20"/>
<dbReference type="Gramene" id="KZM80267">
    <property type="protein sequence ID" value="KZM80267"/>
    <property type="gene ID" value="DCAR_032063"/>
</dbReference>
<dbReference type="EMBL" id="CP093344">
    <property type="protein sequence ID" value="WOG86076.1"/>
    <property type="molecule type" value="Genomic_DNA"/>
</dbReference>
<proteinExistence type="predicted"/>
<protein>
    <submittedName>
        <fullName evidence="1">Uncharacterized protein</fullName>
    </submittedName>
</protein>
<reference evidence="1" key="2">
    <citation type="submission" date="2022-03" db="EMBL/GenBank/DDBJ databases">
        <title>Draft title - Genomic analysis of global carrot germplasm unveils the trajectory of domestication and the origin of high carotenoid orange carrot.</title>
        <authorList>
            <person name="Iorizzo M."/>
            <person name="Ellison S."/>
            <person name="Senalik D."/>
            <person name="Macko-Podgorni A."/>
            <person name="Grzebelus D."/>
            <person name="Bostan H."/>
            <person name="Rolling W."/>
            <person name="Curaba J."/>
            <person name="Simon P."/>
        </authorList>
    </citation>
    <scope>NUCLEOTIDE SEQUENCE</scope>
    <source>
        <tissue evidence="1">Leaf</tissue>
    </source>
</reference>
<evidence type="ECO:0000313" key="2">
    <source>
        <dbReference type="Proteomes" id="UP000077755"/>
    </source>
</evidence>
<accession>A0A175YA20</accession>
<reference evidence="1" key="1">
    <citation type="journal article" date="2016" name="Nat. Genet.">
        <title>A high-quality carrot genome assembly provides new insights into carotenoid accumulation and asterid genome evolution.</title>
        <authorList>
            <person name="Iorizzo M."/>
            <person name="Ellison S."/>
            <person name="Senalik D."/>
            <person name="Zeng P."/>
            <person name="Satapoomin P."/>
            <person name="Huang J."/>
            <person name="Bowman M."/>
            <person name="Iovene M."/>
            <person name="Sanseverino W."/>
            <person name="Cavagnaro P."/>
            <person name="Yildiz M."/>
            <person name="Macko-Podgorni A."/>
            <person name="Moranska E."/>
            <person name="Grzebelus E."/>
            <person name="Grzebelus D."/>
            <person name="Ashrafi H."/>
            <person name="Zheng Z."/>
            <person name="Cheng S."/>
            <person name="Spooner D."/>
            <person name="Van Deynze A."/>
            <person name="Simon P."/>
        </authorList>
    </citation>
    <scope>NUCLEOTIDE SEQUENCE</scope>
    <source>
        <tissue evidence="1">Leaf</tissue>
    </source>
</reference>